<dbReference type="PROSITE" id="PS51318">
    <property type="entry name" value="TAT"/>
    <property type="match status" value="1"/>
</dbReference>
<evidence type="ECO:0000256" key="2">
    <source>
        <dbReference type="ARBA" id="ARBA00022729"/>
    </source>
</evidence>
<dbReference type="PRINTS" id="PR00740">
    <property type="entry name" value="GLHYDRLASE27"/>
</dbReference>
<evidence type="ECO:0000256" key="5">
    <source>
        <dbReference type="RuleBase" id="RU361168"/>
    </source>
</evidence>
<feature type="compositionally biased region" description="Low complexity" evidence="6">
    <location>
        <begin position="45"/>
        <end position="77"/>
    </location>
</feature>
<dbReference type="Gene3D" id="3.20.20.70">
    <property type="entry name" value="Aldolase class I"/>
    <property type="match status" value="1"/>
</dbReference>
<evidence type="ECO:0000256" key="4">
    <source>
        <dbReference type="ARBA" id="ARBA00023295"/>
    </source>
</evidence>
<evidence type="ECO:0000259" key="8">
    <source>
        <dbReference type="Pfam" id="PF17801"/>
    </source>
</evidence>
<dbReference type="InterPro" id="IPR013780">
    <property type="entry name" value="Glyco_hydro_b"/>
</dbReference>
<evidence type="ECO:0000256" key="3">
    <source>
        <dbReference type="ARBA" id="ARBA00022801"/>
    </source>
</evidence>
<dbReference type="PANTHER" id="PTHR11452:SF75">
    <property type="entry name" value="ALPHA-GALACTOSIDASE MEL1"/>
    <property type="match status" value="1"/>
</dbReference>
<dbReference type="PANTHER" id="PTHR11452">
    <property type="entry name" value="ALPHA-GALACTOSIDASE/ALPHA-N-ACETYLGALACTOSAMINIDASE"/>
    <property type="match status" value="1"/>
</dbReference>
<protein>
    <recommendedName>
        <fullName evidence="5">Alpha-galactosidase</fullName>
        <ecNumber evidence="5">3.2.1.22</ecNumber>
    </recommendedName>
    <alternativeName>
        <fullName evidence="5">Melibiase</fullName>
    </alternativeName>
</protein>
<dbReference type="InterPro" id="IPR006311">
    <property type="entry name" value="TAT_signal"/>
</dbReference>
<keyword evidence="10" id="KW-1185">Reference proteome</keyword>
<keyword evidence="3 5" id="KW-0378">Hydrolase</keyword>
<feature type="region of interest" description="Disordered" evidence="6">
    <location>
        <begin position="30"/>
        <end position="98"/>
    </location>
</feature>
<proteinExistence type="inferred from homology"/>
<dbReference type="Pfam" id="PF17801">
    <property type="entry name" value="Melibiase_C"/>
    <property type="match status" value="1"/>
</dbReference>
<name>A0AAW8ERY9_9MICO</name>
<dbReference type="InterPro" id="IPR041233">
    <property type="entry name" value="Melibiase_C"/>
</dbReference>
<feature type="compositionally biased region" description="Basic and acidic residues" evidence="6">
    <location>
        <begin position="847"/>
        <end position="856"/>
    </location>
</feature>
<dbReference type="InterPro" id="IPR013785">
    <property type="entry name" value="Aldolase_TIM"/>
</dbReference>
<dbReference type="Gene3D" id="2.60.120.260">
    <property type="entry name" value="Galactose-binding domain-like"/>
    <property type="match status" value="1"/>
</dbReference>
<dbReference type="Gene3D" id="2.60.40.1180">
    <property type="entry name" value="Golgi alpha-mannosidase II"/>
    <property type="match status" value="1"/>
</dbReference>
<feature type="compositionally biased region" description="Basic and acidic residues" evidence="6">
    <location>
        <begin position="692"/>
        <end position="705"/>
    </location>
</feature>
<dbReference type="SUPFAM" id="SSF51445">
    <property type="entry name" value="(Trans)glycosidases"/>
    <property type="match status" value="1"/>
</dbReference>
<gene>
    <name evidence="9" type="ORF">QFZ53_000252</name>
</gene>
<sequence length="896" mass="98507">MHNPPSGRRALTLTSAVAAAVLALTLTPGASWATGSSGETPTPSPTDSATTTRQATSAPETTPPADATPTPQATPSSGPEQTAVPQPEKSAAPVTPPAVVADDGVSELSSKPYMGWSSYSMQVYSGNGKWITADQITAQSDAMHDKLQDFGYEYINVDAGWNDGVDDYGRPLPSATLYPDGLDAVIDHVHANGQKFGLYLIPGVSLQIAEAAYPIHNAPGCTTNDILKRPLQQGDYWGIGYRLDFSNPCSQKYIDSIADLLGEWGVDFLKFDSVTPGSGVSDLSLDARDDVAAWSQALKRNGIWFELSWAVDINYADYWKQYADGWRVDWDVECYCEKEALTTWDNIARLFPRTAEWWRHGGPAGWNDLDSLNVGNGTMDGLTRDERRTATTLWAMSAAPMYLGNDLTNLDEFGLKLLTNPEVIAVDQAGVPAQPVSTATKQQVWYSLNTDGTYTVALYNLGRTEADVTASFSDFGLTGSATVRDLWAGKNLGGFDGSFTAEDVPIHGVRLLTVTPAKKSKLAVNDDSLRVAYDGQWTRNGGAEVAATTQPFTVAVTDTPGGGQPNPPETGRTVTVNDNAPGITYTGNWGYSNNRGLGDHADDVHYAEANGAFFEYAFQGTGIDFVTEKHESQGDVDIYLDGQFVQTVSTYLDPAQGRGVQQTVFRRLGPCEWKPHAARREEVGIVHAPRQARGDARQPAEHDLGRVQQGRPRRCRRRRAARSRRAERRLRERRGARAGNRLRAQRQHGDHQVVVPRHVAGGRRHAGLRLPRRPPQRRPCDDGGRRLGVVHVPRDRGVVDHGEGPRPGHRRRLHRRRQGRDRRHARRHARHRPEGLHGRWSARQGAHHHDREDLGRRAAHRRLRVHGQEGQVIRPGAGRAARPRMPRTPQRSEESG</sequence>
<evidence type="ECO:0000256" key="6">
    <source>
        <dbReference type="SAM" id="MobiDB-lite"/>
    </source>
</evidence>
<comment type="similarity">
    <text evidence="1 5">Belongs to the glycosyl hydrolase 27 family.</text>
</comment>
<feature type="compositionally biased region" description="Basic residues" evidence="6">
    <location>
        <begin position="760"/>
        <end position="776"/>
    </location>
</feature>
<comment type="caution">
    <text evidence="9">The sequence shown here is derived from an EMBL/GenBank/DDBJ whole genome shotgun (WGS) entry which is preliminary data.</text>
</comment>
<dbReference type="Pfam" id="PF16499">
    <property type="entry name" value="Melibiase_2"/>
    <property type="match status" value="2"/>
</dbReference>
<dbReference type="InterPro" id="IPR002241">
    <property type="entry name" value="Glyco_hydro_27"/>
</dbReference>
<evidence type="ECO:0000313" key="10">
    <source>
        <dbReference type="Proteomes" id="UP001244427"/>
    </source>
</evidence>
<dbReference type="EC" id="3.2.1.22" evidence="5"/>
<feature type="domain" description="Alpha galactosidase C-terminal" evidence="8">
    <location>
        <begin position="441"/>
        <end position="513"/>
    </location>
</feature>
<keyword evidence="4 5" id="KW-0326">Glycosidase</keyword>
<comment type="catalytic activity">
    <reaction evidence="5">
        <text>Hydrolysis of terminal, non-reducing alpha-D-galactose residues in alpha-D-galactosides, including galactose oligosaccharides, galactomannans and galactolipids.</text>
        <dbReference type="EC" id="3.2.1.22"/>
    </reaction>
</comment>
<dbReference type="GO" id="GO:0005975">
    <property type="term" value="P:carbohydrate metabolic process"/>
    <property type="evidence" value="ECO:0007669"/>
    <property type="project" value="InterPro"/>
</dbReference>
<feature type="compositionally biased region" description="Basic and acidic residues" evidence="6">
    <location>
        <begin position="792"/>
        <end position="806"/>
    </location>
</feature>
<feature type="signal peptide" evidence="7">
    <location>
        <begin position="1"/>
        <end position="33"/>
    </location>
</feature>
<evidence type="ECO:0000256" key="1">
    <source>
        <dbReference type="ARBA" id="ARBA00009743"/>
    </source>
</evidence>
<dbReference type="AlphaFoldDB" id="A0AAW8ERY9"/>
<dbReference type="Proteomes" id="UP001244427">
    <property type="component" value="Unassembled WGS sequence"/>
</dbReference>
<evidence type="ECO:0000256" key="7">
    <source>
        <dbReference type="SAM" id="SignalP"/>
    </source>
</evidence>
<evidence type="ECO:0000313" key="9">
    <source>
        <dbReference type="EMBL" id="MDQ0646056.1"/>
    </source>
</evidence>
<organism evidence="9 10">
    <name type="scientific">Microbacterium natoriense</name>
    <dbReference type="NCBI Taxonomy" id="284570"/>
    <lineage>
        <taxon>Bacteria</taxon>
        <taxon>Bacillati</taxon>
        <taxon>Actinomycetota</taxon>
        <taxon>Actinomycetes</taxon>
        <taxon>Micrococcales</taxon>
        <taxon>Microbacteriaceae</taxon>
        <taxon>Microbacterium</taxon>
    </lineage>
</organism>
<feature type="region of interest" description="Disordered" evidence="6">
    <location>
        <begin position="690"/>
        <end position="896"/>
    </location>
</feature>
<accession>A0AAW8ERY9</accession>
<dbReference type="InterPro" id="IPR017853">
    <property type="entry name" value="GH"/>
</dbReference>
<dbReference type="CDD" id="cd14792">
    <property type="entry name" value="GH27"/>
    <property type="match status" value="1"/>
</dbReference>
<feature type="compositionally biased region" description="Basic residues" evidence="6">
    <location>
        <begin position="807"/>
        <end position="831"/>
    </location>
</feature>
<feature type="compositionally biased region" description="Basic residues" evidence="6">
    <location>
        <begin position="711"/>
        <end position="728"/>
    </location>
</feature>
<feature type="chain" id="PRO_5043431984" description="Alpha-galactosidase" evidence="7">
    <location>
        <begin position="34"/>
        <end position="896"/>
    </location>
</feature>
<reference evidence="9 10" key="1">
    <citation type="submission" date="2023-07" db="EMBL/GenBank/DDBJ databases">
        <title>Comparative genomics of wheat-associated soil bacteria to identify genetic determinants of phenazine resistance.</title>
        <authorList>
            <person name="Mouncey N."/>
        </authorList>
    </citation>
    <scope>NUCLEOTIDE SEQUENCE [LARGE SCALE GENOMIC DNA]</scope>
    <source>
        <strain evidence="9 10">W4I9-1</strain>
    </source>
</reference>
<dbReference type="EMBL" id="JAUSXV010000001">
    <property type="protein sequence ID" value="MDQ0646056.1"/>
    <property type="molecule type" value="Genomic_DNA"/>
</dbReference>
<keyword evidence="5" id="KW-1015">Disulfide bond</keyword>
<dbReference type="SUPFAM" id="SSF51011">
    <property type="entry name" value="Glycosyl hydrolase domain"/>
    <property type="match status" value="1"/>
</dbReference>
<dbReference type="GO" id="GO:0004557">
    <property type="term" value="F:alpha-galactosidase activity"/>
    <property type="evidence" value="ECO:0007669"/>
    <property type="project" value="UniProtKB-EC"/>
</dbReference>
<keyword evidence="2 7" id="KW-0732">Signal</keyword>